<protein>
    <recommendedName>
        <fullName evidence="4">Phosphatase</fullName>
    </recommendedName>
</protein>
<accession>A0ABM6LF30</accession>
<dbReference type="GeneID" id="92854696"/>
<proteinExistence type="predicted"/>
<feature type="chain" id="PRO_5047473154" description="Phosphatase" evidence="1">
    <location>
        <begin position="25"/>
        <end position="49"/>
    </location>
</feature>
<organism evidence="2 3">
    <name type="scientific">Bacillus sonorensis</name>
    <dbReference type="NCBI Taxonomy" id="119858"/>
    <lineage>
        <taxon>Bacteria</taxon>
        <taxon>Bacillati</taxon>
        <taxon>Bacillota</taxon>
        <taxon>Bacilli</taxon>
        <taxon>Bacillales</taxon>
        <taxon>Bacillaceae</taxon>
        <taxon>Bacillus</taxon>
    </lineage>
</organism>
<gene>
    <name evidence="2" type="ORF">S101395_01344</name>
</gene>
<evidence type="ECO:0008006" key="4">
    <source>
        <dbReference type="Google" id="ProtNLM"/>
    </source>
</evidence>
<sequence>MKKAARFSAVMFACLIAGSSFAWASEQNEPLQTAGKSVFPDNGLTQPKS</sequence>
<reference evidence="2 3" key="1">
    <citation type="submission" date="2017-06" db="EMBL/GenBank/DDBJ databases">
        <title>Genome sequence of Bacillus sonorensis strain SRCM101395.</title>
        <authorList>
            <person name="Cho S.H."/>
        </authorList>
    </citation>
    <scope>NUCLEOTIDE SEQUENCE [LARGE SCALE GENOMIC DNA]</scope>
    <source>
        <strain evidence="2 3">SRCM101395</strain>
    </source>
</reference>
<dbReference type="EMBL" id="CP021920">
    <property type="protein sequence ID" value="ASB87854.1"/>
    <property type="molecule type" value="Genomic_DNA"/>
</dbReference>
<name>A0ABM6LF30_9BACI</name>
<keyword evidence="1" id="KW-0732">Signal</keyword>
<evidence type="ECO:0000313" key="2">
    <source>
        <dbReference type="EMBL" id="ASB87854.1"/>
    </source>
</evidence>
<feature type="signal peptide" evidence="1">
    <location>
        <begin position="1"/>
        <end position="24"/>
    </location>
</feature>
<dbReference type="Proteomes" id="UP000196877">
    <property type="component" value="Chromosome"/>
</dbReference>
<evidence type="ECO:0000256" key="1">
    <source>
        <dbReference type="SAM" id="SignalP"/>
    </source>
</evidence>
<dbReference type="RefSeq" id="WP_167373789.1">
    <property type="nucleotide sequence ID" value="NZ_BORD01000003.1"/>
</dbReference>
<evidence type="ECO:0000313" key="3">
    <source>
        <dbReference type="Proteomes" id="UP000196877"/>
    </source>
</evidence>
<keyword evidence="3" id="KW-1185">Reference proteome</keyword>